<reference evidence="2" key="1">
    <citation type="submission" date="2020-09" db="EMBL/GenBank/DDBJ databases">
        <authorList>
            <person name="Dalcin Martins P."/>
        </authorList>
    </citation>
    <scope>NUCLEOTIDE SEQUENCE</scope>
    <source>
        <strain evidence="2">MAG47</strain>
    </source>
</reference>
<keyword evidence="1" id="KW-0812">Transmembrane</keyword>
<proteinExistence type="predicted"/>
<evidence type="ECO:0000313" key="3">
    <source>
        <dbReference type="Proteomes" id="UP000642265"/>
    </source>
</evidence>
<comment type="caution">
    <text evidence="2">The sequence shown here is derived from an EMBL/GenBank/DDBJ whole genome shotgun (WGS) entry which is preliminary data.</text>
</comment>
<name>A0A8I0NAT3_BRUAN</name>
<keyword evidence="1" id="KW-0472">Membrane</keyword>
<dbReference type="Proteomes" id="UP000642265">
    <property type="component" value="Unassembled WGS sequence"/>
</dbReference>
<accession>A0A8I0NAT3</accession>
<keyword evidence="1" id="KW-1133">Transmembrane helix</keyword>
<evidence type="ECO:0000256" key="1">
    <source>
        <dbReference type="SAM" id="Phobius"/>
    </source>
</evidence>
<feature type="transmembrane region" description="Helical" evidence="1">
    <location>
        <begin position="6"/>
        <end position="25"/>
    </location>
</feature>
<gene>
    <name evidence="2" type="ORF">IH622_22685</name>
</gene>
<protein>
    <submittedName>
        <fullName evidence="2">Uncharacterized protein</fullName>
    </submittedName>
</protein>
<dbReference type="RefSeq" id="WP_151612362.1">
    <property type="nucleotide sequence ID" value="NZ_CP044971.1"/>
</dbReference>
<dbReference type="AlphaFoldDB" id="A0A8I0NAT3"/>
<reference evidence="2" key="2">
    <citation type="submission" date="2020-10" db="EMBL/GenBank/DDBJ databases">
        <title>Enrichment of novel Verrucomicrobia, Bacteroidetes and Krumholzibacteria in an oxygen-limited, methane- and iron-fed bioreactor inoculated with Bothnian Sea sediments.</title>
        <authorList>
            <person name="Martins P.D."/>
            <person name="de Jong A."/>
            <person name="Lenstra W.K."/>
            <person name="van Helmond N.A.G.M."/>
            <person name="Slomp C.P."/>
            <person name="Jetten M.S.M."/>
            <person name="Welte C.U."/>
            <person name="Rasigraf O."/>
        </authorList>
    </citation>
    <scope>NUCLEOTIDE SEQUENCE</scope>
    <source>
        <strain evidence="2">MAG47</strain>
    </source>
</reference>
<sequence>MSEDLKWLMGTAVTLIVFFSGALIASFRSLSKSQKDGDDQLHDRVNRVRDEYVRRVDLDDHVKQLRDGMKEMRDETREGLKETNKRLDQVLAVLAQDKKV</sequence>
<organism evidence="2 3">
    <name type="scientific">Brucella anthropi</name>
    <name type="common">Ochrobactrum anthropi</name>
    <dbReference type="NCBI Taxonomy" id="529"/>
    <lineage>
        <taxon>Bacteria</taxon>
        <taxon>Pseudomonadati</taxon>
        <taxon>Pseudomonadota</taxon>
        <taxon>Alphaproteobacteria</taxon>
        <taxon>Hyphomicrobiales</taxon>
        <taxon>Brucellaceae</taxon>
        <taxon>Brucella/Ochrobactrum group</taxon>
        <taxon>Brucella</taxon>
    </lineage>
</organism>
<dbReference type="EMBL" id="JACZKO010000062">
    <property type="protein sequence ID" value="MBE0563603.1"/>
    <property type="molecule type" value="Genomic_DNA"/>
</dbReference>
<evidence type="ECO:0000313" key="2">
    <source>
        <dbReference type="EMBL" id="MBE0563603.1"/>
    </source>
</evidence>